<evidence type="ECO:0000256" key="3">
    <source>
        <dbReference type="ARBA" id="ARBA00022912"/>
    </source>
</evidence>
<keyword evidence="2" id="KW-0378">Hydrolase</keyword>
<proteinExistence type="predicted"/>
<keyword evidence="1" id="KW-0479">Metal-binding</keyword>
<reference evidence="5" key="1">
    <citation type="submission" date="2021-06" db="EMBL/GenBank/DDBJ databases">
        <title>Parelaphostrongylus tenuis whole genome reference sequence.</title>
        <authorList>
            <person name="Garwood T.J."/>
            <person name="Larsen P.A."/>
            <person name="Fountain-Jones N.M."/>
            <person name="Garbe J.R."/>
            <person name="Macchietto M.G."/>
            <person name="Kania S.A."/>
            <person name="Gerhold R.W."/>
            <person name="Richards J.E."/>
            <person name="Wolf T.M."/>
        </authorList>
    </citation>
    <scope>NUCLEOTIDE SEQUENCE</scope>
    <source>
        <strain evidence="5">MNPRO001-30</strain>
        <tissue evidence="5">Meninges</tissue>
    </source>
</reference>
<dbReference type="EMBL" id="JAHQIW010002954">
    <property type="protein sequence ID" value="KAJ1356876.1"/>
    <property type="molecule type" value="Genomic_DNA"/>
</dbReference>
<evidence type="ECO:0000256" key="1">
    <source>
        <dbReference type="ARBA" id="ARBA00022723"/>
    </source>
</evidence>
<feature type="domain" description="PPM-type phosphatase" evidence="4">
    <location>
        <begin position="39"/>
        <end position="339"/>
    </location>
</feature>
<dbReference type="Pfam" id="PF00481">
    <property type="entry name" value="PP2C"/>
    <property type="match status" value="1"/>
</dbReference>
<accession>A0AAD5QS34</accession>
<dbReference type="PROSITE" id="PS51746">
    <property type="entry name" value="PPM_2"/>
    <property type="match status" value="1"/>
</dbReference>
<evidence type="ECO:0000256" key="2">
    <source>
        <dbReference type="ARBA" id="ARBA00022801"/>
    </source>
</evidence>
<protein>
    <submittedName>
        <fullName evidence="5">Protein phosphatase 1L</fullName>
    </submittedName>
</protein>
<dbReference type="InterPro" id="IPR036457">
    <property type="entry name" value="PPM-type-like_dom_sf"/>
</dbReference>
<name>A0AAD5QS34_PARTN</name>
<dbReference type="AlphaFoldDB" id="A0AAD5QS34"/>
<keyword evidence="6" id="KW-1185">Reference proteome</keyword>
<dbReference type="CDD" id="cd00143">
    <property type="entry name" value="PP2Cc"/>
    <property type="match status" value="1"/>
</dbReference>
<dbReference type="Gene3D" id="3.60.40.10">
    <property type="entry name" value="PPM-type phosphatase domain"/>
    <property type="match status" value="1"/>
</dbReference>
<dbReference type="PROSITE" id="PS01032">
    <property type="entry name" value="PPM_1"/>
    <property type="match status" value="1"/>
</dbReference>
<evidence type="ECO:0000259" key="4">
    <source>
        <dbReference type="PROSITE" id="PS51746"/>
    </source>
</evidence>
<organism evidence="5 6">
    <name type="scientific">Parelaphostrongylus tenuis</name>
    <name type="common">Meningeal worm</name>
    <dbReference type="NCBI Taxonomy" id="148309"/>
    <lineage>
        <taxon>Eukaryota</taxon>
        <taxon>Metazoa</taxon>
        <taxon>Ecdysozoa</taxon>
        <taxon>Nematoda</taxon>
        <taxon>Chromadorea</taxon>
        <taxon>Rhabditida</taxon>
        <taxon>Rhabditina</taxon>
        <taxon>Rhabditomorpha</taxon>
        <taxon>Strongyloidea</taxon>
        <taxon>Metastrongylidae</taxon>
        <taxon>Parelaphostrongylus</taxon>
    </lineage>
</organism>
<sequence>MAAVSSVEEPRMSKRSKNKAKEGYYHKSCESMTEFYKQEYLLALQRGYRPYMEDRMHYMYDPNNNLSIFGIFDGHGGLNCLNKWPIVKRIQLIQLLRTLQYVSDFLESNFAKSIRERLLRFGTRRKLSVEGLLNVKDPVEEMLVTEVHRLDDVLSRIDPSCTSLTGSTMIAAIMESNRYLSVVNVGDSRAVACDLQNRVVPLSKDHKPDDLLSTSFIFLSRSYITSIIANSLFYFCLSITKKTPVAMKCSYFLTDWIGYPSFRVFRRKLFSIHLRAAFKIFKKKFTERWREFFRMQVLGVLNGGNSSVTNIDPFKCSSVEKLWMTLVVCIEHVFTRESI</sequence>
<comment type="caution">
    <text evidence="5">The sequence shown here is derived from an EMBL/GenBank/DDBJ whole genome shotgun (WGS) entry which is preliminary data.</text>
</comment>
<gene>
    <name evidence="5" type="primary">PPM1L</name>
    <name evidence="5" type="ORF">KIN20_014722</name>
</gene>
<dbReference type="Proteomes" id="UP001196413">
    <property type="component" value="Unassembled WGS sequence"/>
</dbReference>
<dbReference type="InterPro" id="IPR000222">
    <property type="entry name" value="PP2C_BS"/>
</dbReference>
<dbReference type="SUPFAM" id="SSF81606">
    <property type="entry name" value="PP2C-like"/>
    <property type="match status" value="1"/>
</dbReference>
<dbReference type="GO" id="GO:0004722">
    <property type="term" value="F:protein serine/threonine phosphatase activity"/>
    <property type="evidence" value="ECO:0007669"/>
    <property type="project" value="InterPro"/>
</dbReference>
<evidence type="ECO:0000313" key="5">
    <source>
        <dbReference type="EMBL" id="KAJ1356876.1"/>
    </source>
</evidence>
<evidence type="ECO:0000313" key="6">
    <source>
        <dbReference type="Proteomes" id="UP001196413"/>
    </source>
</evidence>
<dbReference type="InterPro" id="IPR015655">
    <property type="entry name" value="PP2C"/>
</dbReference>
<dbReference type="PANTHER" id="PTHR47992">
    <property type="entry name" value="PROTEIN PHOSPHATASE"/>
    <property type="match status" value="1"/>
</dbReference>
<dbReference type="GO" id="GO:0046872">
    <property type="term" value="F:metal ion binding"/>
    <property type="evidence" value="ECO:0007669"/>
    <property type="project" value="UniProtKB-KW"/>
</dbReference>
<dbReference type="InterPro" id="IPR001932">
    <property type="entry name" value="PPM-type_phosphatase-like_dom"/>
</dbReference>
<keyword evidence="3" id="KW-0904">Protein phosphatase</keyword>